<sequence>MLLGAFAEANSDVIHLDYKGCVLKALVEYIVTNSPGVLRSEGDGTDEGDFVSLIAAAMFFELPDLCEKVFNHISHVLSKNHSSLIAILEACQQEGPAVPAQLKELAVSCLVLNMDAFDMTAISLLSADSLEELLKCDTVHISEFRFFELVSHWANQNQEYHGCMVAGVKSSGLVPPERLLEAFEKQSMTSKEQHSVVFNRARGPVVWKNSLTTESSMPKHVTASGASDFLEYPPISCGRHEWTLDVVEKSQGDWIGMAIGNTCQLEWLGNQEGGWALGVDGRACHNKKTLSKGHPRFKQGSRVTLTLNLLPNEERNGTLCASIDDGKPFIVFENLRDELHSGNGGFVPAVWHFSGVKLRLVQIKQLED</sequence>
<dbReference type="InterPro" id="IPR043136">
    <property type="entry name" value="B30.2/SPRY_sf"/>
</dbReference>
<evidence type="ECO:0008006" key="3">
    <source>
        <dbReference type="Google" id="ProtNLM"/>
    </source>
</evidence>
<dbReference type="OrthoDB" id="2398535at2759"/>
<reference evidence="1" key="1">
    <citation type="submission" date="2020-06" db="EMBL/GenBank/DDBJ databases">
        <authorList>
            <consortium name="Plant Systems Biology data submission"/>
        </authorList>
    </citation>
    <scope>NUCLEOTIDE SEQUENCE</scope>
    <source>
        <strain evidence="1">D6</strain>
    </source>
</reference>
<dbReference type="SUPFAM" id="SSF49899">
    <property type="entry name" value="Concanavalin A-like lectins/glucanases"/>
    <property type="match status" value="1"/>
</dbReference>
<protein>
    <recommendedName>
        <fullName evidence="3">BACK domain-containing protein</fullName>
    </recommendedName>
</protein>
<dbReference type="EMBL" id="CAICTM010001157">
    <property type="protein sequence ID" value="CAB9521062.1"/>
    <property type="molecule type" value="Genomic_DNA"/>
</dbReference>
<name>A0A9N8EGE9_9STRA</name>
<comment type="caution">
    <text evidence="1">The sequence shown here is derived from an EMBL/GenBank/DDBJ whole genome shotgun (WGS) entry which is preliminary data.</text>
</comment>
<evidence type="ECO:0000313" key="2">
    <source>
        <dbReference type="Proteomes" id="UP001153069"/>
    </source>
</evidence>
<organism evidence="1 2">
    <name type="scientific">Seminavis robusta</name>
    <dbReference type="NCBI Taxonomy" id="568900"/>
    <lineage>
        <taxon>Eukaryota</taxon>
        <taxon>Sar</taxon>
        <taxon>Stramenopiles</taxon>
        <taxon>Ochrophyta</taxon>
        <taxon>Bacillariophyta</taxon>
        <taxon>Bacillariophyceae</taxon>
        <taxon>Bacillariophycidae</taxon>
        <taxon>Naviculales</taxon>
        <taxon>Naviculaceae</taxon>
        <taxon>Seminavis</taxon>
    </lineage>
</organism>
<keyword evidence="2" id="KW-1185">Reference proteome</keyword>
<dbReference type="InterPro" id="IPR011333">
    <property type="entry name" value="SKP1/BTB/POZ_sf"/>
</dbReference>
<proteinExistence type="predicted"/>
<dbReference type="Gene3D" id="2.60.120.920">
    <property type="match status" value="1"/>
</dbReference>
<dbReference type="AlphaFoldDB" id="A0A9N8EGE9"/>
<gene>
    <name evidence="1" type="ORF">SEMRO_1159_G247660.1</name>
</gene>
<evidence type="ECO:0000313" key="1">
    <source>
        <dbReference type="EMBL" id="CAB9521062.1"/>
    </source>
</evidence>
<dbReference type="Proteomes" id="UP001153069">
    <property type="component" value="Unassembled WGS sequence"/>
</dbReference>
<dbReference type="Gene3D" id="3.30.710.10">
    <property type="entry name" value="Potassium Channel Kv1.1, Chain A"/>
    <property type="match status" value="1"/>
</dbReference>
<dbReference type="InterPro" id="IPR013320">
    <property type="entry name" value="ConA-like_dom_sf"/>
</dbReference>
<accession>A0A9N8EGE9</accession>